<gene>
    <name evidence="1" type="ORF">PC117_g17485</name>
</gene>
<organism evidence="1 2">
    <name type="scientific">Phytophthora cactorum</name>
    <dbReference type="NCBI Taxonomy" id="29920"/>
    <lineage>
        <taxon>Eukaryota</taxon>
        <taxon>Sar</taxon>
        <taxon>Stramenopiles</taxon>
        <taxon>Oomycota</taxon>
        <taxon>Peronosporomycetes</taxon>
        <taxon>Peronosporales</taxon>
        <taxon>Peronosporaceae</taxon>
        <taxon>Phytophthora</taxon>
    </lineage>
</organism>
<protein>
    <submittedName>
        <fullName evidence="1">Uncharacterized protein</fullName>
    </submittedName>
</protein>
<comment type="caution">
    <text evidence="1">The sequence shown here is derived from an EMBL/GenBank/DDBJ whole genome shotgun (WGS) entry which is preliminary data.</text>
</comment>
<name>A0A8T1C7J1_9STRA</name>
<dbReference type="EMBL" id="RCMK01000661">
    <property type="protein sequence ID" value="KAG2917282.1"/>
    <property type="molecule type" value="Genomic_DNA"/>
</dbReference>
<dbReference type="Proteomes" id="UP000736787">
    <property type="component" value="Unassembled WGS sequence"/>
</dbReference>
<evidence type="ECO:0000313" key="1">
    <source>
        <dbReference type="EMBL" id="KAG2917282.1"/>
    </source>
</evidence>
<proteinExistence type="predicted"/>
<accession>A0A8T1C7J1</accession>
<reference evidence="1" key="1">
    <citation type="submission" date="2018-10" db="EMBL/GenBank/DDBJ databases">
        <title>Effector identification in a new, highly contiguous assembly of the strawberry crown rot pathogen Phytophthora cactorum.</title>
        <authorList>
            <person name="Armitage A.D."/>
            <person name="Nellist C.F."/>
            <person name="Bates H."/>
            <person name="Vickerstaff R.J."/>
            <person name="Harrison R.J."/>
        </authorList>
    </citation>
    <scope>NUCLEOTIDE SEQUENCE</scope>
    <source>
        <strain evidence="1">4040</strain>
    </source>
</reference>
<dbReference type="AlphaFoldDB" id="A0A8T1C7J1"/>
<evidence type="ECO:0000313" key="2">
    <source>
        <dbReference type="Proteomes" id="UP000736787"/>
    </source>
</evidence>
<sequence>MIRTAGKDDSRATVDQTADGVSPLRARMWTARKKEGRRCGRRLRRKVSSREAYHDPGPGETAILEMSFIFFALAISSRTAAFAFRLSLVDDLEAAR</sequence>